<reference evidence="3" key="2">
    <citation type="submission" date="2021-03" db="EMBL/GenBank/DDBJ databases">
        <authorList>
            <person name="Guerrero-Cozar I."/>
            <person name="Gomez-Garrido J."/>
            <person name="Berbel C."/>
            <person name="Martinez-Blanch J.F."/>
            <person name="Alioto T."/>
            <person name="Claros M.G."/>
            <person name="Gagnaire P.A."/>
            <person name="Manchado M."/>
        </authorList>
    </citation>
    <scope>NUCLEOTIDE SEQUENCE</scope>
    <source>
        <strain evidence="3">Sse05_10M</strain>
        <tissue evidence="3">Blood</tissue>
    </source>
</reference>
<keyword evidence="2" id="KW-0472">Membrane</keyword>
<organism evidence="3 4">
    <name type="scientific">Solea senegalensis</name>
    <name type="common">Senegalese sole</name>
    <dbReference type="NCBI Taxonomy" id="28829"/>
    <lineage>
        <taxon>Eukaryota</taxon>
        <taxon>Metazoa</taxon>
        <taxon>Chordata</taxon>
        <taxon>Craniata</taxon>
        <taxon>Vertebrata</taxon>
        <taxon>Euteleostomi</taxon>
        <taxon>Actinopterygii</taxon>
        <taxon>Neopterygii</taxon>
        <taxon>Teleostei</taxon>
        <taxon>Neoteleostei</taxon>
        <taxon>Acanthomorphata</taxon>
        <taxon>Carangaria</taxon>
        <taxon>Pleuronectiformes</taxon>
        <taxon>Pleuronectoidei</taxon>
        <taxon>Soleidae</taxon>
        <taxon>Solea</taxon>
    </lineage>
</organism>
<evidence type="ECO:0000313" key="4">
    <source>
        <dbReference type="Proteomes" id="UP000693946"/>
    </source>
</evidence>
<name>A0AAV6PP91_SOLSE</name>
<keyword evidence="2" id="KW-0812">Transmembrane</keyword>
<evidence type="ECO:0000256" key="1">
    <source>
        <dbReference type="SAM" id="MobiDB-lite"/>
    </source>
</evidence>
<feature type="region of interest" description="Disordered" evidence="1">
    <location>
        <begin position="69"/>
        <end position="91"/>
    </location>
</feature>
<feature type="region of interest" description="Disordered" evidence="1">
    <location>
        <begin position="1"/>
        <end position="29"/>
    </location>
</feature>
<dbReference type="AlphaFoldDB" id="A0AAV6PP91"/>
<evidence type="ECO:0000256" key="2">
    <source>
        <dbReference type="SAM" id="Phobius"/>
    </source>
</evidence>
<keyword evidence="2" id="KW-1133">Transmembrane helix</keyword>
<keyword evidence="4" id="KW-1185">Reference proteome</keyword>
<sequence>MEGVLTSAVKSDCTRETKVTSVSGSQKAGQCGQSRKHIRELMKMAIDKYLIIVLFFICNLAVAFTGKSGEAHSSENDFSVKTNIEHNGKTS</sequence>
<feature type="transmembrane region" description="Helical" evidence="2">
    <location>
        <begin position="49"/>
        <end position="66"/>
    </location>
</feature>
<dbReference type="EMBL" id="JAGKHQ010000021">
    <property type="protein sequence ID" value="KAG7474514.1"/>
    <property type="molecule type" value="Genomic_DNA"/>
</dbReference>
<dbReference type="Proteomes" id="UP000693946">
    <property type="component" value="Linkage Group LG9"/>
</dbReference>
<comment type="caution">
    <text evidence="3">The sequence shown here is derived from an EMBL/GenBank/DDBJ whole genome shotgun (WGS) entry which is preliminary data.</text>
</comment>
<proteinExistence type="predicted"/>
<reference evidence="3 4" key="1">
    <citation type="journal article" date="2021" name="Sci. Rep.">
        <title>Chromosome anchoring in Senegalese sole (Solea senegalensis) reveals sex-associated markers and genome rearrangements in flatfish.</title>
        <authorList>
            <person name="Guerrero-Cozar I."/>
            <person name="Gomez-Garrido J."/>
            <person name="Berbel C."/>
            <person name="Martinez-Blanch J.F."/>
            <person name="Alioto T."/>
            <person name="Claros M.G."/>
            <person name="Gagnaire P.A."/>
            <person name="Manchado M."/>
        </authorList>
    </citation>
    <scope>NUCLEOTIDE SEQUENCE [LARGE SCALE GENOMIC DNA]</scope>
    <source>
        <strain evidence="3">Sse05_10M</strain>
    </source>
</reference>
<accession>A0AAV6PP91</accession>
<gene>
    <name evidence="3" type="ORF">JOB18_010636</name>
</gene>
<dbReference type="EMBL" id="JAGKHQ010000021">
    <property type="protein sequence ID" value="KAG7474517.1"/>
    <property type="molecule type" value="Genomic_DNA"/>
</dbReference>
<protein>
    <submittedName>
        <fullName evidence="3">Uncharacterized protein</fullName>
    </submittedName>
</protein>
<feature type="compositionally biased region" description="Polar residues" evidence="1">
    <location>
        <begin position="19"/>
        <end position="29"/>
    </location>
</feature>
<evidence type="ECO:0000313" key="3">
    <source>
        <dbReference type="EMBL" id="KAG7474514.1"/>
    </source>
</evidence>